<proteinExistence type="predicted"/>
<name>A0A9X9BZL7_9GAMM</name>
<organism evidence="1 2">
    <name type="scientific">Serratia ureilytica</name>
    <dbReference type="NCBI Taxonomy" id="300181"/>
    <lineage>
        <taxon>Bacteria</taxon>
        <taxon>Pseudomonadati</taxon>
        <taxon>Pseudomonadota</taxon>
        <taxon>Gammaproteobacteria</taxon>
        <taxon>Enterobacterales</taxon>
        <taxon>Yersiniaceae</taxon>
        <taxon>Serratia</taxon>
    </lineage>
</organism>
<reference evidence="1 2" key="1">
    <citation type="submission" date="2019-07" db="EMBL/GenBank/DDBJ databases">
        <title>Serratia strains were isolated from fresh produce.</title>
        <authorList>
            <person name="Cho G.-S."/>
            <person name="Stein M."/>
            <person name="Lee W."/>
            <person name="Suh S.H."/>
            <person name="Franz C.M.A.P."/>
        </authorList>
    </citation>
    <scope>NUCLEOTIDE SEQUENCE [LARGE SCALE GENOMIC DNA]</scope>
    <source>
        <strain evidence="1 2">S17</strain>
    </source>
</reference>
<accession>A0A9X9BZL7</accession>
<dbReference type="Proteomes" id="UP000321307">
    <property type="component" value="Unassembled WGS sequence"/>
</dbReference>
<dbReference type="EMBL" id="VOUP01000012">
    <property type="protein sequence ID" value="TXE26917.1"/>
    <property type="molecule type" value="Genomic_DNA"/>
</dbReference>
<sequence>MTKRATHIEDLYERYKAEDGALFKRYHSNMRAACLHSGGRARYKRENRYFERRNQQGTPLLGRVFHHLMEDLYYTGRVYTVRNGKIVAIREEIKGL</sequence>
<dbReference type="AlphaFoldDB" id="A0A9X9BZL7"/>
<protein>
    <submittedName>
        <fullName evidence="1">Uncharacterized protein</fullName>
    </submittedName>
</protein>
<comment type="caution">
    <text evidence="1">The sequence shown here is derived from an EMBL/GenBank/DDBJ whole genome shotgun (WGS) entry which is preliminary data.</text>
</comment>
<gene>
    <name evidence="1" type="ORF">FOT63_18455</name>
</gene>
<evidence type="ECO:0000313" key="2">
    <source>
        <dbReference type="Proteomes" id="UP000321307"/>
    </source>
</evidence>
<evidence type="ECO:0000313" key="1">
    <source>
        <dbReference type="EMBL" id="TXE26917.1"/>
    </source>
</evidence>
<dbReference type="RefSeq" id="WP_147838686.1">
    <property type="nucleotide sequence ID" value="NZ_VOUP01000012.1"/>
</dbReference>